<dbReference type="PANTHER" id="PTHR11439">
    <property type="entry name" value="GAG-POL-RELATED RETROTRANSPOSON"/>
    <property type="match status" value="1"/>
</dbReference>
<dbReference type="EMBL" id="BQNB010009835">
    <property type="protein sequence ID" value="GJS69058.1"/>
    <property type="molecule type" value="Genomic_DNA"/>
</dbReference>
<dbReference type="CDD" id="cd09272">
    <property type="entry name" value="RNase_HI_RT_Ty1"/>
    <property type="match status" value="1"/>
</dbReference>
<reference evidence="1" key="2">
    <citation type="submission" date="2022-01" db="EMBL/GenBank/DDBJ databases">
        <authorList>
            <person name="Yamashiro T."/>
            <person name="Shiraishi A."/>
            <person name="Satake H."/>
            <person name="Nakayama K."/>
        </authorList>
    </citation>
    <scope>NUCLEOTIDE SEQUENCE</scope>
</reference>
<organism evidence="1 2">
    <name type="scientific">Tanacetum coccineum</name>
    <dbReference type="NCBI Taxonomy" id="301880"/>
    <lineage>
        <taxon>Eukaryota</taxon>
        <taxon>Viridiplantae</taxon>
        <taxon>Streptophyta</taxon>
        <taxon>Embryophyta</taxon>
        <taxon>Tracheophyta</taxon>
        <taxon>Spermatophyta</taxon>
        <taxon>Magnoliopsida</taxon>
        <taxon>eudicotyledons</taxon>
        <taxon>Gunneridae</taxon>
        <taxon>Pentapetalae</taxon>
        <taxon>asterids</taxon>
        <taxon>campanulids</taxon>
        <taxon>Asterales</taxon>
        <taxon>Asteraceae</taxon>
        <taxon>Asteroideae</taxon>
        <taxon>Anthemideae</taxon>
        <taxon>Anthemidinae</taxon>
        <taxon>Tanacetum</taxon>
    </lineage>
</organism>
<comment type="caution">
    <text evidence="1">The sequence shown here is derived from an EMBL/GenBank/DDBJ whole genome shotgun (WGS) entry which is preliminary data.</text>
</comment>
<dbReference type="PANTHER" id="PTHR11439:SF489">
    <property type="entry name" value="RNA-DIRECTED DNA POLYMERASE"/>
    <property type="match status" value="1"/>
</dbReference>
<evidence type="ECO:0000313" key="1">
    <source>
        <dbReference type="EMBL" id="GJS69058.1"/>
    </source>
</evidence>
<evidence type="ECO:0000313" key="2">
    <source>
        <dbReference type="Proteomes" id="UP001151760"/>
    </source>
</evidence>
<reference evidence="1" key="1">
    <citation type="journal article" date="2022" name="Int. J. Mol. Sci.">
        <title>Draft Genome of Tanacetum Coccineum: Genomic Comparison of Closely Related Tanacetum-Family Plants.</title>
        <authorList>
            <person name="Yamashiro T."/>
            <person name="Shiraishi A."/>
            <person name="Nakayama K."/>
            <person name="Satake H."/>
        </authorList>
    </citation>
    <scope>NUCLEOTIDE SEQUENCE</scope>
</reference>
<accession>A0ABQ4XUH2</accession>
<keyword evidence="2" id="KW-1185">Reference proteome</keyword>
<protein>
    <submittedName>
        <fullName evidence="1">Uncharacterized protein</fullName>
    </submittedName>
</protein>
<dbReference type="Proteomes" id="UP001151760">
    <property type="component" value="Unassembled WGS sequence"/>
</dbReference>
<proteinExistence type="predicted"/>
<name>A0ABQ4XUH2_9ASTR</name>
<gene>
    <name evidence="1" type="ORF">Tco_0701899</name>
</gene>
<sequence>MHSPLTSHFDIALSLLKYLNVAPGSGIQFSKRNSGFNVVALCVSDWAKCLVTRRSVYWYCVFVNGCLVSWKSKKETMAAATCEVMWIVKIMRDLNVNNMIRADLVDPGAPASGPLLTGSSLCVALFKARENDETP</sequence>